<sequence length="490" mass="53769">MRNPLSTLADALRHEAQTPETRTENGTGSFTAGNVDTVSAPEDRYDDWLTYKTTPFINAGLGQYAADVVEPGCRMVADSDETEAFFNGGDDAPDGTPDGGFLENAGIIAGQTHQDFTAVLRQAALLYVAAGDVLAEHVKGEDGEKITGFMCIPPWSVTLKTLDKRPILLSPDASGDEIIQTKRGEAAAYLQYHKRSVLGQRGKYDGKDVVPLSQNDVTKIARDPDPGELWGTPATHSVRDLVRGLKQILKDNENAIQTKAYGIWSLAFETGVVEAGDEVIVTEWSANEQSEFIEEKIGSEMGPGDIIGHDGTVTFEKFEGEIADGLLNVINLYIKLIVSALPVPLYAVGFEENINQFVTTQQERRYEKRVIDLREELTDGFLPAMKRVAEQRDLDTSGMDLVLEPDDDDSPIRSMDADELEAAASYGKLIEFVFGDKAYQYFDREYLADLIMQLPGDALDEAAFEESDTSEESPPPVEELPDLAQPPESE</sequence>
<dbReference type="RefSeq" id="WP_379696144.1">
    <property type="nucleotide sequence ID" value="NZ_JBHSXH010000015.1"/>
</dbReference>
<dbReference type="EMBL" id="JBHSXH010000015">
    <property type="protein sequence ID" value="MFC6825684.1"/>
    <property type="molecule type" value="Genomic_DNA"/>
</dbReference>
<proteinExistence type="predicted"/>
<protein>
    <recommendedName>
        <fullName evidence="4">Portal protein</fullName>
    </recommendedName>
</protein>
<evidence type="ECO:0008006" key="4">
    <source>
        <dbReference type="Google" id="ProtNLM"/>
    </source>
</evidence>
<organism evidence="2 3">
    <name type="scientific">Halopelagius fulvigenes</name>
    <dbReference type="NCBI Taxonomy" id="1198324"/>
    <lineage>
        <taxon>Archaea</taxon>
        <taxon>Methanobacteriati</taxon>
        <taxon>Methanobacteriota</taxon>
        <taxon>Stenosarchaea group</taxon>
        <taxon>Halobacteria</taxon>
        <taxon>Halobacteriales</taxon>
        <taxon>Haloferacaceae</taxon>
    </lineage>
</organism>
<evidence type="ECO:0000256" key="1">
    <source>
        <dbReference type="SAM" id="MobiDB-lite"/>
    </source>
</evidence>
<accession>A0ABD5TYV2</accession>
<reference evidence="2 3" key="1">
    <citation type="journal article" date="2019" name="Int. J. Syst. Evol. Microbiol.">
        <title>The Global Catalogue of Microorganisms (GCM) 10K type strain sequencing project: providing services to taxonomists for standard genome sequencing and annotation.</title>
        <authorList>
            <consortium name="The Broad Institute Genomics Platform"/>
            <consortium name="The Broad Institute Genome Sequencing Center for Infectious Disease"/>
            <person name="Wu L."/>
            <person name="Ma J."/>
        </authorList>
    </citation>
    <scope>NUCLEOTIDE SEQUENCE [LARGE SCALE GENOMIC DNA]</scope>
    <source>
        <strain evidence="2 3">YIM 94188</strain>
    </source>
</reference>
<gene>
    <name evidence="2" type="ORF">ACFQEV_11880</name>
</gene>
<keyword evidence="3" id="KW-1185">Reference proteome</keyword>
<feature type="region of interest" description="Disordered" evidence="1">
    <location>
        <begin position="459"/>
        <end position="490"/>
    </location>
</feature>
<feature type="compositionally biased region" description="Basic and acidic residues" evidence="1">
    <location>
        <begin position="11"/>
        <end position="23"/>
    </location>
</feature>
<dbReference type="AlphaFoldDB" id="A0ABD5TYV2"/>
<comment type="caution">
    <text evidence="2">The sequence shown here is derived from an EMBL/GenBank/DDBJ whole genome shotgun (WGS) entry which is preliminary data.</text>
</comment>
<feature type="compositionally biased region" description="Polar residues" evidence="1">
    <location>
        <begin position="24"/>
        <end position="37"/>
    </location>
</feature>
<name>A0ABD5TYV2_9EURY</name>
<feature type="compositionally biased region" description="Acidic residues" evidence="1">
    <location>
        <begin position="459"/>
        <end position="471"/>
    </location>
</feature>
<feature type="region of interest" description="Disordered" evidence="1">
    <location>
        <begin position="1"/>
        <end position="37"/>
    </location>
</feature>
<dbReference type="Proteomes" id="UP001596408">
    <property type="component" value="Unassembled WGS sequence"/>
</dbReference>
<evidence type="ECO:0000313" key="3">
    <source>
        <dbReference type="Proteomes" id="UP001596408"/>
    </source>
</evidence>
<evidence type="ECO:0000313" key="2">
    <source>
        <dbReference type="EMBL" id="MFC6825684.1"/>
    </source>
</evidence>